<evidence type="ECO:0008006" key="4">
    <source>
        <dbReference type="Google" id="ProtNLM"/>
    </source>
</evidence>
<dbReference type="PROSITE" id="PS51257">
    <property type="entry name" value="PROKAR_LIPOPROTEIN"/>
    <property type="match status" value="1"/>
</dbReference>
<accession>A0A7X5UUC9</accession>
<evidence type="ECO:0000313" key="3">
    <source>
        <dbReference type="Proteomes" id="UP000545493"/>
    </source>
</evidence>
<protein>
    <recommendedName>
        <fullName evidence="4">DUF4352 domain-containing protein</fullName>
    </recommendedName>
</protein>
<sequence length="197" mass="20495">MPPIKPPIKQFIAFGGAALCLVTISACGSSDDNDSAATTPTPSTPPTTVVPDNITEPGTELEVGQPAVVPWQDGYISITVTAVESGDTDAFRKAYGADAEGMQPYYVRLTLENLGGTDLSVKNPPQVRAALPDGSGTGTFLTGSIEACETTLTPGSFTKVGAKFETCELDAAASGDQIAGARYDQGDYDEKPILWKS</sequence>
<comment type="caution">
    <text evidence="2">The sequence shown here is derived from an EMBL/GenBank/DDBJ whole genome shotgun (WGS) entry which is preliminary data.</text>
</comment>
<reference evidence="2 3" key="1">
    <citation type="submission" date="2020-03" db="EMBL/GenBank/DDBJ databases">
        <title>Sequencing the genomes of 1000 actinobacteria strains.</title>
        <authorList>
            <person name="Klenk H.-P."/>
        </authorList>
    </citation>
    <scope>NUCLEOTIDE SEQUENCE [LARGE SCALE GENOMIC DNA]</scope>
    <source>
        <strain evidence="2 3">DSM 45685</strain>
    </source>
</reference>
<organism evidence="2 3">
    <name type="scientific">Saccharomonospora amisosensis</name>
    <dbReference type="NCBI Taxonomy" id="1128677"/>
    <lineage>
        <taxon>Bacteria</taxon>
        <taxon>Bacillati</taxon>
        <taxon>Actinomycetota</taxon>
        <taxon>Actinomycetes</taxon>
        <taxon>Pseudonocardiales</taxon>
        <taxon>Pseudonocardiaceae</taxon>
        <taxon>Saccharomonospora</taxon>
    </lineage>
</organism>
<evidence type="ECO:0000256" key="1">
    <source>
        <dbReference type="SAM" id="SignalP"/>
    </source>
</evidence>
<dbReference type="RefSeq" id="WP_167176567.1">
    <property type="nucleotide sequence ID" value="NZ_JAAOYM010000002.1"/>
</dbReference>
<keyword evidence="3" id="KW-1185">Reference proteome</keyword>
<evidence type="ECO:0000313" key="2">
    <source>
        <dbReference type="EMBL" id="NIJ14417.1"/>
    </source>
</evidence>
<proteinExistence type="predicted"/>
<name>A0A7X5UUC9_9PSEU</name>
<feature type="chain" id="PRO_5039577940" description="DUF4352 domain-containing protein" evidence="1">
    <location>
        <begin position="29"/>
        <end position="197"/>
    </location>
</feature>
<dbReference type="AlphaFoldDB" id="A0A7X5UUC9"/>
<keyword evidence="1" id="KW-0732">Signal</keyword>
<feature type="signal peptide" evidence="1">
    <location>
        <begin position="1"/>
        <end position="28"/>
    </location>
</feature>
<gene>
    <name evidence="2" type="ORF">FHU38_004818</name>
</gene>
<dbReference type="Proteomes" id="UP000545493">
    <property type="component" value="Unassembled WGS sequence"/>
</dbReference>
<dbReference type="EMBL" id="JAAOYM010000002">
    <property type="protein sequence ID" value="NIJ14417.1"/>
    <property type="molecule type" value="Genomic_DNA"/>
</dbReference>